<evidence type="ECO:0000313" key="2">
    <source>
        <dbReference type="Proteomes" id="UP000434276"/>
    </source>
</evidence>
<dbReference type="EMBL" id="CACSHJ010000088">
    <property type="protein sequence ID" value="CAA0366062.1"/>
    <property type="molecule type" value="Genomic_DNA"/>
</dbReference>
<protein>
    <submittedName>
        <fullName evidence="1">Uncharacterized protein</fullName>
    </submittedName>
</protein>
<evidence type="ECO:0000313" key="1">
    <source>
        <dbReference type="EMBL" id="CAA0366062.1"/>
    </source>
</evidence>
<gene>
    <name evidence="1" type="ORF">C24_LOCUS8129</name>
</gene>
<sequence>MRNRRRTYIARETPPSLFFETLTVNPLFKRDALRTLEEVGYRRGSVIQDRGTKIYRIDSVLVFYTL</sequence>
<proteinExistence type="predicted"/>
<dbReference type="AlphaFoldDB" id="A0A5S9WZK7"/>
<organism evidence="1 2">
    <name type="scientific">Arabidopsis thaliana</name>
    <name type="common">Mouse-ear cress</name>
    <dbReference type="NCBI Taxonomy" id="3702"/>
    <lineage>
        <taxon>Eukaryota</taxon>
        <taxon>Viridiplantae</taxon>
        <taxon>Streptophyta</taxon>
        <taxon>Embryophyta</taxon>
        <taxon>Tracheophyta</taxon>
        <taxon>Spermatophyta</taxon>
        <taxon>Magnoliopsida</taxon>
        <taxon>eudicotyledons</taxon>
        <taxon>Gunneridae</taxon>
        <taxon>Pentapetalae</taxon>
        <taxon>rosids</taxon>
        <taxon>malvids</taxon>
        <taxon>Brassicales</taxon>
        <taxon>Brassicaceae</taxon>
        <taxon>Camelineae</taxon>
        <taxon>Arabidopsis</taxon>
    </lineage>
</organism>
<name>A0A5S9WZK7_ARATH</name>
<dbReference type="Proteomes" id="UP000434276">
    <property type="component" value="Unassembled WGS sequence"/>
</dbReference>
<accession>A0A5S9WZK7</accession>
<reference evidence="1 2" key="1">
    <citation type="submission" date="2019-12" db="EMBL/GenBank/DDBJ databases">
        <authorList>
            <person name="Jiao W.-B."/>
            <person name="Schneeberger K."/>
        </authorList>
    </citation>
    <scope>NUCLEOTIDE SEQUENCE [LARGE SCALE GENOMIC DNA]</scope>
    <source>
        <strain evidence="2">cv. C24</strain>
    </source>
</reference>